<evidence type="ECO:0000313" key="4">
    <source>
        <dbReference type="Proteomes" id="UP001583186"/>
    </source>
</evidence>
<feature type="compositionally biased region" description="Pro residues" evidence="2">
    <location>
        <begin position="76"/>
        <end position="91"/>
    </location>
</feature>
<dbReference type="Pfam" id="PF09783">
    <property type="entry name" value="Vac_ImportDeg"/>
    <property type="match status" value="1"/>
</dbReference>
<reference evidence="3 4" key="1">
    <citation type="journal article" date="2024" name="IMA Fungus">
        <title>IMA Genome - F19 : A genome assembly and annotation guide to empower mycologists, including annotated draft genome sequences of Ceratocystis pirilliformis, Diaporthe australafricana, Fusarium ophioides, Paecilomyces lecythidis, and Sporothrix stenoceras.</title>
        <authorList>
            <person name="Aylward J."/>
            <person name="Wilson A.M."/>
            <person name="Visagie C.M."/>
            <person name="Spraker J."/>
            <person name="Barnes I."/>
            <person name="Buitendag C."/>
            <person name="Ceriani C."/>
            <person name="Del Mar Angel L."/>
            <person name="du Plessis D."/>
            <person name="Fuchs T."/>
            <person name="Gasser K."/>
            <person name="Kramer D."/>
            <person name="Li W."/>
            <person name="Munsamy K."/>
            <person name="Piso A."/>
            <person name="Price J.L."/>
            <person name="Sonnekus B."/>
            <person name="Thomas C."/>
            <person name="van der Nest A."/>
            <person name="van Dijk A."/>
            <person name="van Heerden A."/>
            <person name="van Vuuren N."/>
            <person name="Yilmaz N."/>
            <person name="Duong T.A."/>
            <person name="van der Merwe N.A."/>
            <person name="Wingfield M.J."/>
            <person name="Wingfield B.D."/>
        </authorList>
    </citation>
    <scope>NUCLEOTIDE SEQUENCE [LARGE SCALE GENOMIC DNA]</scope>
    <source>
        <strain evidence="3 4">CMW 5346</strain>
    </source>
</reference>
<feature type="region of interest" description="Disordered" evidence="2">
    <location>
        <begin position="208"/>
        <end position="236"/>
    </location>
</feature>
<accession>A0ABR3ZJ25</accession>
<dbReference type="EMBL" id="JAWCUI010000012">
    <property type="protein sequence ID" value="KAL1899539.1"/>
    <property type="molecule type" value="Genomic_DNA"/>
</dbReference>
<comment type="caution">
    <text evidence="3">The sequence shown here is derived from an EMBL/GenBank/DDBJ whole genome shotgun (WGS) entry which is preliminary data.</text>
</comment>
<gene>
    <name evidence="3" type="ORF">Sste5346_002941</name>
</gene>
<dbReference type="PANTHER" id="PTHR14534:SF3">
    <property type="entry name" value="GID COMPLEX SUBUNIT 4 HOMOLOG"/>
    <property type="match status" value="1"/>
</dbReference>
<feature type="region of interest" description="Disordered" evidence="2">
    <location>
        <begin position="1"/>
        <end position="165"/>
    </location>
</feature>
<feature type="compositionally biased region" description="Acidic residues" evidence="2">
    <location>
        <begin position="227"/>
        <end position="236"/>
    </location>
</feature>
<dbReference type="PANTHER" id="PTHR14534">
    <property type="entry name" value="VACUOLAR IMPORT AND DEGRADATION PROTEIN 24"/>
    <property type="match status" value="1"/>
</dbReference>
<sequence length="445" mass="49933">MPTPSSRDENDSVNYNSSCPDDQAPRAQSGWAHTSQLSYEEGSHAHPDIAVASGSGSSHSQPTVAIVDDEQEQSPSPSPAQSPPTMSPAPPLSTSASRPAVPETESVYLNATEEQEDPTDPADKPSDTDEDMPDSQTIGTTGDGPDDRSDINDPQSLRNMIPRSSLPGAVRINSREVARYSIPEMEIWEPYGTNHSLRRQAEAAQYIDSRRPAASADVLSPSSMDGEMVEPDLEEEAELSEYDSYAGYDPTYSRLIPASPSKFLRPGSRFVGTQQSERQVYDVQVEIKHVDLRESFLCGYLRIQGLTEDHPTLTTYFEGEIIGWKYGFNTKHQSWGANDRIDMSHWAKFTAFRPYAKQAKKGNFTIKEYLQKENIFMRWKEHFLVPDHRVRTIHGASFEGFYYICFNQVEGVVHGIYFHSKSEKFQQLELNHVEDKGCMSAVEFR</sequence>
<feature type="compositionally biased region" description="Basic and acidic residues" evidence="2">
    <location>
        <begin position="1"/>
        <end position="10"/>
    </location>
</feature>
<name>A0ABR3ZJ25_9PEZI</name>
<comment type="similarity">
    <text evidence="1">Belongs to the GID4/VID24 family.</text>
</comment>
<evidence type="ECO:0000256" key="2">
    <source>
        <dbReference type="SAM" id="MobiDB-lite"/>
    </source>
</evidence>
<protein>
    <recommendedName>
        <fullName evidence="5">Vesicle-mediated transport protein</fullName>
    </recommendedName>
</protein>
<evidence type="ECO:0000256" key="1">
    <source>
        <dbReference type="ARBA" id="ARBA00061469"/>
    </source>
</evidence>
<organism evidence="3 4">
    <name type="scientific">Sporothrix stenoceras</name>
    <dbReference type="NCBI Taxonomy" id="5173"/>
    <lineage>
        <taxon>Eukaryota</taxon>
        <taxon>Fungi</taxon>
        <taxon>Dikarya</taxon>
        <taxon>Ascomycota</taxon>
        <taxon>Pezizomycotina</taxon>
        <taxon>Sordariomycetes</taxon>
        <taxon>Sordariomycetidae</taxon>
        <taxon>Ophiostomatales</taxon>
        <taxon>Ophiostomataceae</taxon>
        <taxon>Sporothrix</taxon>
    </lineage>
</organism>
<evidence type="ECO:0008006" key="5">
    <source>
        <dbReference type="Google" id="ProtNLM"/>
    </source>
</evidence>
<dbReference type="Proteomes" id="UP001583186">
    <property type="component" value="Unassembled WGS sequence"/>
</dbReference>
<feature type="compositionally biased region" description="Polar residues" evidence="2">
    <location>
        <begin position="54"/>
        <end position="63"/>
    </location>
</feature>
<evidence type="ECO:0000313" key="3">
    <source>
        <dbReference type="EMBL" id="KAL1899539.1"/>
    </source>
</evidence>
<keyword evidence="4" id="KW-1185">Reference proteome</keyword>
<dbReference type="InterPro" id="IPR018618">
    <property type="entry name" value="GID4/10-like"/>
</dbReference>
<proteinExistence type="inferred from homology"/>